<dbReference type="EMBL" id="JAPTGG010000008">
    <property type="protein sequence ID" value="MCZ0865672.1"/>
    <property type="molecule type" value="Genomic_DNA"/>
</dbReference>
<keyword evidence="5 6" id="KW-0472">Membrane</keyword>
<reference evidence="7 8" key="1">
    <citation type="submission" date="2022-12" db="EMBL/GenBank/DDBJ databases">
        <title>Dasania phycosphaerae sp. nov., isolated from particulate material of the south coast of Korea.</title>
        <authorList>
            <person name="Jiang Y."/>
        </authorList>
    </citation>
    <scope>NUCLEOTIDE SEQUENCE [LARGE SCALE GENOMIC DNA]</scope>
    <source>
        <strain evidence="7 8">GY-19</strain>
    </source>
</reference>
<dbReference type="InterPro" id="IPR002416">
    <property type="entry name" value="T2SS_protein-GspH"/>
</dbReference>
<keyword evidence="4 6" id="KW-1133">Transmembrane helix</keyword>
<evidence type="ECO:0000256" key="5">
    <source>
        <dbReference type="ARBA" id="ARBA00023136"/>
    </source>
</evidence>
<feature type="transmembrane region" description="Helical" evidence="6">
    <location>
        <begin position="12"/>
        <end position="36"/>
    </location>
</feature>
<evidence type="ECO:0000256" key="6">
    <source>
        <dbReference type="SAM" id="Phobius"/>
    </source>
</evidence>
<evidence type="ECO:0000256" key="3">
    <source>
        <dbReference type="ARBA" id="ARBA00022692"/>
    </source>
</evidence>
<comment type="caution">
    <text evidence="7">The sequence shown here is derived from an EMBL/GenBank/DDBJ whole genome shotgun (WGS) entry which is preliminary data.</text>
</comment>
<keyword evidence="3 6" id="KW-0812">Transmembrane</keyword>
<dbReference type="AlphaFoldDB" id="A0A9J6RNB5"/>
<comment type="subcellular location">
    <subcellularLocation>
        <location evidence="1">Membrane</location>
        <topology evidence="1">Single-pass membrane protein</topology>
    </subcellularLocation>
</comment>
<dbReference type="Gene3D" id="3.55.40.10">
    <property type="entry name" value="minor pseudopilin epsh domain"/>
    <property type="match status" value="1"/>
</dbReference>
<name>A0A9J6RNB5_9GAMM</name>
<dbReference type="GO" id="GO:0016020">
    <property type="term" value="C:membrane"/>
    <property type="evidence" value="ECO:0007669"/>
    <property type="project" value="UniProtKB-SubCell"/>
</dbReference>
<evidence type="ECO:0000313" key="8">
    <source>
        <dbReference type="Proteomes" id="UP001069090"/>
    </source>
</evidence>
<evidence type="ECO:0000256" key="4">
    <source>
        <dbReference type="ARBA" id="ARBA00022989"/>
    </source>
</evidence>
<keyword evidence="8" id="KW-1185">Reference proteome</keyword>
<evidence type="ECO:0000256" key="1">
    <source>
        <dbReference type="ARBA" id="ARBA00004167"/>
    </source>
</evidence>
<dbReference type="Proteomes" id="UP001069090">
    <property type="component" value="Unassembled WGS sequence"/>
</dbReference>
<dbReference type="GO" id="GO:0015627">
    <property type="term" value="C:type II protein secretion system complex"/>
    <property type="evidence" value="ECO:0007669"/>
    <property type="project" value="InterPro"/>
</dbReference>
<organism evidence="7 8">
    <name type="scientific">Dasania phycosphaerae</name>
    <dbReference type="NCBI Taxonomy" id="2950436"/>
    <lineage>
        <taxon>Bacteria</taxon>
        <taxon>Pseudomonadati</taxon>
        <taxon>Pseudomonadota</taxon>
        <taxon>Gammaproteobacteria</taxon>
        <taxon>Cellvibrionales</taxon>
        <taxon>Spongiibacteraceae</taxon>
        <taxon>Dasania</taxon>
    </lineage>
</organism>
<sequence>MNSKHLYQQGFSLIELLVVLLIIGFGIGMVAVNVGVSDTDARSEAKQFANLTAMVADEAVLNHQPWGVDLFRGIDDSDQANEVFGYRWLQRVYWQPPADSEEKPRWLWLPFAPPGIAAELYFAPQLALRLDMEDIEKTIEPKVQQQQKPELQKEVIKPDIYFWGNGEITPFKLTLYTGQGEQQLHTISGDLLGRIALDLPDDE</sequence>
<dbReference type="InterPro" id="IPR012902">
    <property type="entry name" value="N_methyl_site"/>
</dbReference>
<evidence type="ECO:0000313" key="7">
    <source>
        <dbReference type="EMBL" id="MCZ0865672.1"/>
    </source>
</evidence>
<dbReference type="PRINTS" id="PR00885">
    <property type="entry name" value="BCTERIALGSPH"/>
</dbReference>
<dbReference type="RefSeq" id="WP_258331953.1">
    <property type="nucleotide sequence ID" value="NZ_JAPTGG010000008.1"/>
</dbReference>
<evidence type="ECO:0000256" key="2">
    <source>
        <dbReference type="ARBA" id="ARBA00022481"/>
    </source>
</evidence>
<keyword evidence="2" id="KW-0488">Methylation</keyword>
<protein>
    <submittedName>
        <fullName evidence="7">Prepilin-type N-terminal cleavage/methylation domain-containing protein</fullName>
    </submittedName>
</protein>
<gene>
    <name evidence="7" type="ORF">O0V09_10690</name>
</gene>
<dbReference type="NCBIfam" id="TIGR02532">
    <property type="entry name" value="IV_pilin_GFxxxE"/>
    <property type="match status" value="1"/>
</dbReference>
<accession>A0A9J6RNB5</accession>
<dbReference type="Pfam" id="PF07963">
    <property type="entry name" value="N_methyl"/>
    <property type="match status" value="1"/>
</dbReference>
<dbReference type="GO" id="GO:0015628">
    <property type="term" value="P:protein secretion by the type II secretion system"/>
    <property type="evidence" value="ECO:0007669"/>
    <property type="project" value="InterPro"/>
</dbReference>
<proteinExistence type="predicted"/>
<dbReference type="SUPFAM" id="SSF54523">
    <property type="entry name" value="Pili subunits"/>
    <property type="match status" value="1"/>
</dbReference>
<dbReference type="InterPro" id="IPR045584">
    <property type="entry name" value="Pilin-like"/>
</dbReference>